<sequence>SNSSIQMVQFYGYAINKLIITMQITSEIQSLNYGSANSSGCMLANLKQ</sequence>
<dbReference type="EMBL" id="CAJVQC010093474">
    <property type="protein sequence ID" value="CAG8827231.1"/>
    <property type="molecule type" value="Genomic_DNA"/>
</dbReference>
<keyword evidence="2" id="KW-1185">Reference proteome</keyword>
<evidence type="ECO:0000313" key="2">
    <source>
        <dbReference type="Proteomes" id="UP000789920"/>
    </source>
</evidence>
<reference evidence="1" key="1">
    <citation type="submission" date="2021-06" db="EMBL/GenBank/DDBJ databases">
        <authorList>
            <person name="Kallberg Y."/>
            <person name="Tangrot J."/>
            <person name="Rosling A."/>
        </authorList>
    </citation>
    <scope>NUCLEOTIDE SEQUENCE</scope>
    <source>
        <strain evidence="1">MA461A</strain>
    </source>
</reference>
<evidence type="ECO:0000313" key="1">
    <source>
        <dbReference type="EMBL" id="CAG8827231.1"/>
    </source>
</evidence>
<feature type="non-terminal residue" evidence="1">
    <location>
        <position position="1"/>
    </location>
</feature>
<organism evidence="1 2">
    <name type="scientific">Racocetra persica</name>
    <dbReference type="NCBI Taxonomy" id="160502"/>
    <lineage>
        <taxon>Eukaryota</taxon>
        <taxon>Fungi</taxon>
        <taxon>Fungi incertae sedis</taxon>
        <taxon>Mucoromycota</taxon>
        <taxon>Glomeromycotina</taxon>
        <taxon>Glomeromycetes</taxon>
        <taxon>Diversisporales</taxon>
        <taxon>Gigasporaceae</taxon>
        <taxon>Racocetra</taxon>
    </lineage>
</organism>
<dbReference type="Proteomes" id="UP000789920">
    <property type="component" value="Unassembled WGS sequence"/>
</dbReference>
<feature type="non-terminal residue" evidence="1">
    <location>
        <position position="48"/>
    </location>
</feature>
<comment type="caution">
    <text evidence="1">The sequence shown here is derived from an EMBL/GenBank/DDBJ whole genome shotgun (WGS) entry which is preliminary data.</text>
</comment>
<proteinExistence type="predicted"/>
<accession>A0ACA9S700</accession>
<name>A0ACA9S700_9GLOM</name>
<gene>
    <name evidence="1" type="ORF">RPERSI_LOCUS26927</name>
</gene>
<protein>
    <submittedName>
        <fullName evidence="1">14210_t:CDS:1</fullName>
    </submittedName>
</protein>